<dbReference type="AlphaFoldDB" id="A0A8X6NP74"/>
<dbReference type="EMBL" id="BMAW01060630">
    <property type="protein sequence ID" value="GFT27060.1"/>
    <property type="molecule type" value="Genomic_DNA"/>
</dbReference>
<sequence>SQPKVLTCIGCLIGKPYHPQKQYAISFISSLGLTKKPEWKSHVGGGERVNRAIDYIPFLLLPPPFYGRNLRPPSLFHLISNPENCILPNAVKRIEAQLLIQDRSYDHAESLLLSITNSPLARDTYLHLARLYNRTNRTAEALHTILKALNLCSSYEINCAKYHEEHGDILKDMDDFNAAEESYKLALNLDHKLPKTHQNLAVIYHIRGNYTSAEYHYKEAYKLDSSPPVLLDNMRKLQLRLFTVQENTCWRTDSSCSDSSIIS</sequence>
<dbReference type="InterPro" id="IPR011990">
    <property type="entry name" value="TPR-like_helical_dom_sf"/>
</dbReference>
<keyword evidence="1" id="KW-0802">TPR repeat</keyword>
<dbReference type="SMART" id="SM00028">
    <property type="entry name" value="TPR"/>
    <property type="match status" value="3"/>
</dbReference>
<dbReference type="OrthoDB" id="6424633at2759"/>
<gene>
    <name evidence="2" type="primary">TMTC1_0</name>
    <name evidence="2" type="ORF">NPIL_45961</name>
</gene>
<feature type="non-terminal residue" evidence="2">
    <location>
        <position position="1"/>
    </location>
</feature>
<keyword evidence="2" id="KW-0812">Transmembrane</keyword>
<dbReference type="Gene3D" id="1.25.40.10">
    <property type="entry name" value="Tetratricopeptide repeat domain"/>
    <property type="match status" value="1"/>
</dbReference>
<evidence type="ECO:0000313" key="3">
    <source>
        <dbReference type="Proteomes" id="UP000887013"/>
    </source>
</evidence>
<dbReference type="Proteomes" id="UP000887013">
    <property type="component" value="Unassembled WGS sequence"/>
</dbReference>
<proteinExistence type="predicted"/>
<dbReference type="InterPro" id="IPR052384">
    <property type="entry name" value="TMTC_O-mannosyltransferase"/>
</dbReference>
<organism evidence="2 3">
    <name type="scientific">Nephila pilipes</name>
    <name type="common">Giant wood spider</name>
    <name type="synonym">Nephila maculata</name>
    <dbReference type="NCBI Taxonomy" id="299642"/>
    <lineage>
        <taxon>Eukaryota</taxon>
        <taxon>Metazoa</taxon>
        <taxon>Ecdysozoa</taxon>
        <taxon>Arthropoda</taxon>
        <taxon>Chelicerata</taxon>
        <taxon>Arachnida</taxon>
        <taxon>Araneae</taxon>
        <taxon>Araneomorphae</taxon>
        <taxon>Entelegynae</taxon>
        <taxon>Araneoidea</taxon>
        <taxon>Nephilidae</taxon>
        <taxon>Nephila</taxon>
    </lineage>
</organism>
<evidence type="ECO:0000313" key="2">
    <source>
        <dbReference type="EMBL" id="GFT27060.1"/>
    </source>
</evidence>
<protein>
    <submittedName>
        <fullName evidence="2">Transmembrane and TPR repeat-containing protein 1</fullName>
    </submittedName>
</protein>
<feature type="repeat" description="TPR" evidence="1">
    <location>
        <begin position="194"/>
        <end position="227"/>
    </location>
</feature>
<comment type="caution">
    <text evidence="2">The sequence shown here is derived from an EMBL/GenBank/DDBJ whole genome shotgun (WGS) entry which is preliminary data.</text>
</comment>
<dbReference type="Pfam" id="PF13181">
    <property type="entry name" value="TPR_8"/>
    <property type="match status" value="3"/>
</dbReference>
<dbReference type="SUPFAM" id="SSF48452">
    <property type="entry name" value="TPR-like"/>
    <property type="match status" value="1"/>
</dbReference>
<accession>A0A8X6NP74</accession>
<reference evidence="2" key="1">
    <citation type="submission" date="2020-08" db="EMBL/GenBank/DDBJ databases">
        <title>Multicomponent nature underlies the extraordinary mechanical properties of spider dragline silk.</title>
        <authorList>
            <person name="Kono N."/>
            <person name="Nakamura H."/>
            <person name="Mori M."/>
            <person name="Yoshida Y."/>
            <person name="Ohtoshi R."/>
            <person name="Malay A.D."/>
            <person name="Moran D.A.P."/>
            <person name="Tomita M."/>
            <person name="Numata K."/>
            <person name="Arakawa K."/>
        </authorList>
    </citation>
    <scope>NUCLEOTIDE SEQUENCE</scope>
</reference>
<keyword evidence="3" id="KW-1185">Reference proteome</keyword>
<dbReference type="PANTHER" id="PTHR44216">
    <property type="entry name" value="PROTEIN O-MANNOSYL-TRANSFERASE TMTC2"/>
    <property type="match status" value="1"/>
</dbReference>
<dbReference type="InterPro" id="IPR019734">
    <property type="entry name" value="TPR_rpt"/>
</dbReference>
<dbReference type="PROSITE" id="PS50005">
    <property type="entry name" value="TPR"/>
    <property type="match status" value="1"/>
</dbReference>
<evidence type="ECO:0000256" key="1">
    <source>
        <dbReference type="PROSITE-ProRule" id="PRU00339"/>
    </source>
</evidence>
<dbReference type="PANTHER" id="PTHR44216:SF3">
    <property type="entry name" value="PROTEIN O-MANNOSYL-TRANSFERASE TMTC2"/>
    <property type="match status" value="1"/>
</dbReference>
<name>A0A8X6NP74_NEPPI</name>
<keyword evidence="2" id="KW-0472">Membrane</keyword>